<comment type="cofactor">
    <cofactor evidence="1">
        <name>a divalent metal cation</name>
        <dbReference type="ChEBI" id="CHEBI:60240"/>
    </cofactor>
</comment>
<dbReference type="AlphaFoldDB" id="A0A8D9BCJ6"/>
<keyword evidence="2" id="KW-0479">Metal-binding</keyword>
<evidence type="ECO:0000259" key="3">
    <source>
        <dbReference type="Pfam" id="PF13359"/>
    </source>
</evidence>
<dbReference type="PANTHER" id="PTHR23080">
    <property type="entry name" value="THAP DOMAIN PROTEIN"/>
    <property type="match status" value="1"/>
</dbReference>
<organism evidence="4">
    <name type="scientific">Cacopsylla melanoneura</name>
    <dbReference type="NCBI Taxonomy" id="428564"/>
    <lineage>
        <taxon>Eukaryota</taxon>
        <taxon>Metazoa</taxon>
        <taxon>Ecdysozoa</taxon>
        <taxon>Arthropoda</taxon>
        <taxon>Hexapoda</taxon>
        <taxon>Insecta</taxon>
        <taxon>Pterygota</taxon>
        <taxon>Neoptera</taxon>
        <taxon>Paraneoptera</taxon>
        <taxon>Hemiptera</taxon>
        <taxon>Sternorrhyncha</taxon>
        <taxon>Psylloidea</taxon>
        <taxon>Psyllidae</taxon>
        <taxon>Psyllinae</taxon>
        <taxon>Cacopsylla</taxon>
    </lineage>
</organism>
<accession>A0A8D9BCJ6</accession>
<dbReference type="EMBL" id="HBUF01317747">
    <property type="protein sequence ID" value="CAG6694357.1"/>
    <property type="molecule type" value="Transcribed_RNA"/>
</dbReference>
<dbReference type="EMBL" id="HBUF01628839">
    <property type="protein sequence ID" value="CAG6782719.1"/>
    <property type="molecule type" value="Transcribed_RNA"/>
</dbReference>
<feature type="domain" description="DDE Tnp4" evidence="3">
    <location>
        <begin position="23"/>
        <end position="185"/>
    </location>
</feature>
<evidence type="ECO:0000313" key="4">
    <source>
        <dbReference type="EMBL" id="CAG6782719.1"/>
    </source>
</evidence>
<evidence type="ECO:0000256" key="1">
    <source>
        <dbReference type="ARBA" id="ARBA00001968"/>
    </source>
</evidence>
<proteinExistence type="predicted"/>
<reference evidence="4" key="1">
    <citation type="submission" date="2021-05" db="EMBL/GenBank/DDBJ databases">
        <authorList>
            <person name="Alioto T."/>
            <person name="Alioto T."/>
            <person name="Gomez Garrido J."/>
        </authorList>
    </citation>
    <scope>NUCLEOTIDE SEQUENCE</scope>
</reference>
<name>A0A8D9BCJ6_9HEMI</name>
<protein>
    <recommendedName>
        <fullName evidence="3">DDE Tnp4 domain-containing protein</fullName>
    </recommendedName>
</protein>
<evidence type="ECO:0000256" key="2">
    <source>
        <dbReference type="ARBA" id="ARBA00022723"/>
    </source>
</evidence>
<sequence>MELVKFNLPVPFRFRYKNVYCIIDCLETEIQKPSDPVYQSATWSEYKKCNTVKYLVACTPQGFINFVSNGYGGRISDAKIIEKSGFLNNLKPGMQIMADRGFKSVDSLFLKKGCTLVRPPSVYANIKPTKDQVKETKRIASLRVIIENVIGRIRHFKLLSPHACVPVKNLDQLDFAIQSACGLINLQYPVRK</sequence>
<dbReference type="PANTHER" id="PTHR23080:SF144">
    <property type="entry name" value="SPINDLE AND KINETOCHORE ASSOCIATED COMPLEX SUBUNIT 3"/>
    <property type="match status" value="1"/>
</dbReference>
<dbReference type="GO" id="GO:0046872">
    <property type="term" value="F:metal ion binding"/>
    <property type="evidence" value="ECO:0007669"/>
    <property type="project" value="UniProtKB-KW"/>
</dbReference>
<dbReference type="Pfam" id="PF13359">
    <property type="entry name" value="DDE_Tnp_4"/>
    <property type="match status" value="1"/>
</dbReference>
<dbReference type="InterPro" id="IPR027806">
    <property type="entry name" value="HARBI1_dom"/>
</dbReference>